<dbReference type="OrthoDB" id="7548759at2759"/>
<keyword evidence="2" id="KW-1185">Reference proteome</keyword>
<reference evidence="1 2" key="1">
    <citation type="journal article" date="2010" name="Science">
        <title>Genomic comparison of the ants Camponotus floridanus and Harpegnathos saltator.</title>
        <authorList>
            <person name="Bonasio R."/>
            <person name="Zhang G."/>
            <person name="Ye C."/>
            <person name="Mutti N.S."/>
            <person name="Fang X."/>
            <person name="Qin N."/>
            <person name="Donahue G."/>
            <person name="Yang P."/>
            <person name="Li Q."/>
            <person name="Li C."/>
            <person name="Zhang P."/>
            <person name="Huang Z."/>
            <person name="Berger S.L."/>
            <person name="Reinberg D."/>
            <person name="Wang J."/>
            <person name="Liebig J."/>
        </authorList>
    </citation>
    <scope>NUCLEOTIDE SEQUENCE [LARGE SCALE GENOMIC DNA]</scope>
    <source>
        <strain evidence="1 2">R22 G/1</strain>
    </source>
</reference>
<proteinExistence type="predicted"/>
<evidence type="ECO:0000313" key="1">
    <source>
        <dbReference type="EMBL" id="EFN75962.1"/>
    </source>
</evidence>
<name>E2C7W8_HARSA</name>
<gene>
    <name evidence="1" type="ORF">EAI_06826</name>
</gene>
<dbReference type="AlphaFoldDB" id="E2C7W8"/>
<sequence>FHVPWEAIEPTVLKELETGNRTKYIIHAVVNRTISEMRNFSEFILSKAFKIIAEKIIDKYPQTFKDMDENGES</sequence>
<protein>
    <submittedName>
        <fullName evidence="1">Uncharacterized protein</fullName>
    </submittedName>
</protein>
<feature type="non-terminal residue" evidence="1">
    <location>
        <position position="73"/>
    </location>
</feature>
<dbReference type="Proteomes" id="UP000008237">
    <property type="component" value="Unassembled WGS sequence"/>
</dbReference>
<organism evidence="2">
    <name type="scientific">Harpegnathos saltator</name>
    <name type="common">Jerdon's jumping ant</name>
    <dbReference type="NCBI Taxonomy" id="610380"/>
    <lineage>
        <taxon>Eukaryota</taxon>
        <taxon>Metazoa</taxon>
        <taxon>Ecdysozoa</taxon>
        <taxon>Arthropoda</taxon>
        <taxon>Hexapoda</taxon>
        <taxon>Insecta</taxon>
        <taxon>Pterygota</taxon>
        <taxon>Neoptera</taxon>
        <taxon>Endopterygota</taxon>
        <taxon>Hymenoptera</taxon>
        <taxon>Apocrita</taxon>
        <taxon>Aculeata</taxon>
        <taxon>Formicoidea</taxon>
        <taxon>Formicidae</taxon>
        <taxon>Ponerinae</taxon>
        <taxon>Ponerini</taxon>
        <taxon>Harpegnathos</taxon>
    </lineage>
</organism>
<dbReference type="InParanoid" id="E2C7W8"/>
<feature type="non-terminal residue" evidence="1">
    <location>
        <position position="1"/>
    </location>
</feature>
<dbReference type="EMBL" id="GL453501">
    <property type="protein sequence ID" value="EFN75962.1"/>
    <property type="molecule type" value="Genomic_DNA"/>
</dbReference>
<accession>E2C7W8</accession>
<evidence type="ECO:0000313" key="2">
    <source>
        <dbReference type="Proteomes" id="UP000008237"/>
    </source>
</evidence>